<dbReference type="InterPro" id="IPR014710">
    <property type="entry name" value="RmlC-like_jellyroll"/>
</dbReference>
<organism evidence="2 3">
    <name type="scientific">Acetoanaerobium pronyense</name>
    <dbReference type="NCBI Taxonomy" id="1482736"/>
    <lineage>
        <taxon>Bacteria</taxon>
        <taxon>Bacillati</taxon>
        <taxon>Bacillota</taxon>
        <taxon>Clostridia</taxon>
        <taxon>Peptostreptococcales</taxon>
        <taxon>Filifactoraceae</taxon>
        <taxon>Acetoanaerobium</taxon>
    </lineage>
</organism>
<dbReference type="Pfam" id="PF05523">
    <property type="entry name" value="FdtA"/>
    <property type="match status" value="1"/>
</dbReference>
<sequence length="134" mass="15450">MKKYSLLKFNELGDSRGKLVVAEGLKDVPFDIKRIFYIYDTKDEVIRGQHANRNSKFVLINLQGSVSIVVDDGYNKDVVVLDKPHEGIFLESMVWKEMKDFSSDSILLVLSSEGFDSGEYIRDYEEFLNEVRKS</sequence>
<evidence type="ECO:0000259" key="1">
    <source>
        <dbReference type="Pfam" id="PF05523"/>
    </source>
</evidence>
<dbReference type="InterPro" id="IPR011051">
    <property type="entry name" value="RmlC_Cupin_sf"/>
</dbReference>
<protein>
    <recommendedName>
        <fullName evidence="1">Sugar 3,4-ketoisomerase QdtA cupin domain-containing protein</fullName>
    </recommendedName>
</protein>
<dbReference type="Gene3D" id="2.60.120.10">
    <property type="entry name" value="Jelly Rolls"/>
    <property type="match status" value="1"/>
</dbReference>
<dbReference type="InterPro" id="IPR008894">
    <property type="entry name" value="QdtA_cupin_dom"/>
</dbReference>
<dbReference type="RefSeq" id="WP_209661382.1">
    <property type="nucleotide sequence ID" value="NZ_JAGGLI010000026.1"/>
</dbReference>
<feature type="domain" description="Sugar 3,4-ketoisomerase QdtA cupin" evidence="1">
    <location>
        <begin position="3"/>
        <end position="131"/>
    </location>
</feature>
<name>A0ABS4KKL6_9FIRM</name>
<dbReference type="Proteomes" id="UP001314903">
    <property type="component" value="Unassembled WGS sequence"/>
</dbReference>
<dbReference type="CDD" id="cd20292">
    <property type="entry name" value="cupin_QdtA-like"/>
    <property type="match status" value="1"/>
</dbReference>
<comment type="caution">
    <text evidence="2">The sequence shown here is derived from an EMBL/GenBank/DDBJ whole genome shotgun (WGS) entry which is preliminary data.</text>
</comment>
<reference evidence="2 3" key="1">
    <citation type="submission" date="2021-03" db="EMBL/GenBank/DDBJ databases">
        <title>Genomic Encyclopedia of Type Strains, Phase IV (KMG-IV): sequencing the most valuable type-strain genomes for metagenomic binning, comparative biology and taxonomic classification.</title>
        <authorList>
            <person name="Goeker M."/>
        </authorList>
    </citation>
    <scope>NUCLEOTIDE SEQUENCE [LARGE SCALE GENOMIC DNA]</scope>
    <source>
        <strain evidence="2 3">DSM 27512</strain>
    </source>
</reference>
<evidence type="ECO:0000313" key="2">
    <source>
        <dbReference type="EMBL" id="MBP2028330.1"/>
    </source>
</evidence>
<proteinExistence type="predicted"/>
<accession>A0ABS4KKL6</accession>
<evidence type="ECO:0000313" key="3">
    <source>
        <dbReference type="Proteomes" id="UP001314903"/>
    </source>
</evidence>
<gene>
    <name evidence="2" type="ORF">J2Z35_002131</name>
</gene>
<dbReference type="EMBL" id="JAGGLI010000026">
    <property type="protein sequence ID" value="MBP2028330.1"/>
    <property type="molecule type" value="Genomic_DNA"/>
</dbReference>
<dbReference type="SUPFAM" id="SSF51182">
    <property type="entry name" value="RmlC-like cupins"/>
    <property type="match status" value="1"/>
</dbReference>
<keyword evidence="3" id="KW-1185">Reference proteome</keyword>